<evidence type="ECO:0000256" key="2">
    <source>
        <dbReference type="SAM" id="SignalP"/>
    </source>
</evidence>
<evidence type="ECO:0000256" key="1">
    <source>
        <dbReference type="SAM" id="MobiDB-lite"/>
    </source>
</evidence>
<feature type="region of interest" description="Disordered" evidence="1">
    <location>
        <begin position="304"/>
        <end position="328"/>
    </location>
</feature>
<dbReference type="RefSeq" id="WP_319952721.1">
    <property type="nucleotide sequence ID" value="NZ_JAXAVX010000001.1"/>
</dbReference>
<accession>A0ABU4VIC5</accession>
<keyword evidence="4" id="KW-1185">Reference proteome</keyword>
<protein>
    <submittedName>
        <fullName evidence="3">Uncharacterized protein</fullName>
    </submittedName>
</protein>
<organism evidence="3 4">
    <name type="scientific">Patulibacter brassicae</name>
    <dbReference type="NCBI Taxonomy" id="1705717"/>
    <lineage>
        <taxon>Bacteria</taxon>
        <taxon>Bacillati</taxon>
        <taxon>Actinomycetota</taxon>
        <taxon>Thermoleophilia</taxon>
        <taxon>Solirubrobacterales</taxon>
        <taxon>Patulibacteraceae</taxon>
        <taxon>Patulibacter</taxon>
    </lineage>
</organism>
<evidence type="ECO:0000313" key="3">
    <source>
        <dbReference type="EMBL" id="MDX8150575.1"/>
    </source>
</evidence>
<sequence>MLRRPLLRAAPLALSVPIALALAPSASAADGTYSVYACKGPNGAPIGAAGWTASPSAPGIETSNGCASGGALRSAIGLNPAFGARAVWSFDAPPGLPIVRLVARRTTSGLAAAGAESRVAYRAETNGTQLESCEKQGTDCPSDLDGELRKEGLEASSVRFLVSCNNGGLGYCTSNGLSLDVAQAIVGLKDAVKPTVSNLVVADDGESSGVLKVRFDAADQGGGLYRTHTTVDGQPLATQPLGDGTCADADPADGNPYQFTAPQPCPLGVTGREIAVDYRKLAPGPHTVLTEVEDAAGNSAAVHATQFPRPNGSTAPGGSGNGERTGTPDEAARLLKARLRAWFPAGKNGRIHHRRTTIKRGARPLIRGYVVDSRGKGIRGALVDVYHRTRDGKRRLVKTGLKTRAGGRLTYIVSAKLDTRRIELAYRALRPGTITSRQTLSVRVTHKGRTYYFPANRKK</sequence>
<dbReference type="Proteomes" id="UP001277761">
    <property type="component" value="Unassembled WGS sequence"/>
</dbReference>
<feature type="signal peptide" evidence="2">
    <location>
        <begin position="1"/>
        <end position="28"/>
    </location>
</feature>
<keyword evidence="2" id="KW-0732">Signal</keyword>
<dbReference type="EMBL" id="JAXAVX010000001">
    <property type="protein sequence ID" value="MDX8150575.1"/>
    <property type="molecule type" value="Genomic_DNA"/>
</dbReference>
<proteinExistence type="predicted"/>
<gene>
    <name evidence="3" type="ORF">SK069_03135</name>
</gene>
<comment type="caution">
    <text evidence="3">The sequence shown here is derived from an EMBL/GenBank/DDBJ whole genome shotgun (WGS) entry which is preliminary data.</text>
</comment>
<reference evidence="3 4" key="1">
    <citation type="submission" date="2023-11" db="EMBL/GenBank/DDBJ databases">
        <authorList>
            <person name="Xu M."/>
            <person name="Jiang T."/>
        </authorList>
    </citation>
    <scope>NUCLEOTIDE SEQUENCE [LARGE SCALE GENOMIC DNA]</scope>
    <source>
        <strain evidence="3 4">SD</strain>
    </source>
</reference>
<evidence type="ECO:0000313" key="4">
    <source>
        <dbReference type="Proteomes" id="UP001277761"/>
    </source>
</evidence>
<name>A0ABU4VIC5_9ACTN</name>
<feature type="chain" id="PRO_5046983881" evidence="2">
    <location>
        <begin position="29"/>
        <end position="459"/>
    </location>
</feature>